<dbReference type="InterPro" id="IPR035973">
    <property type="entry name" value="Cyt_c_oxidase_su3-like_sf"/>
</dbReference>
<dbReference type="EMBL" id="CAEZXA010000037">
    <property type="protein sequence ID" value="CAB4672261.1"/>
    <property type="molecule type" value="Genomic_DNA"/>
</dbReference>
<dbReference type="GO" id="GO:0004129">
    <property type="term" value="F:cytochrome-c oxidase activity"/>
    <property type="evidence" value="ECO:0007669"/>
    <property type="project" value="InterPro"/>
</dbReference>
<evidence type="ECO:0000256" key="3">
    <source>
        <dbReference type="ARBA" id="ARBA00022989"/>
    </source>
</evidence>
<dbReference type="PROSITE" id="PS50253">
    <property type="entry name" value="COX3"/>
    <property type="match status" value="1"/>
</dbReference>
<dbReference type="Gene3D" id="1.20.120.80">
    <property type="entry name" value="Cytochrome c oxidase, subunit III, four-helix bundle"/>
    <property type="match status" value="1"/>
</dbReference>
<evidence type="ECO:0000256" key="5">
    <source>
        <dbReference type="SAM" id="Phobius"/>
    </source>
</evidence>
<dbReference type="GO" id="GO:0016020">
    <property type="term" value="C:membrane"/>
    <property type="evidence" value="ECO:0007669"/>
    <property type="project" value="UniProtKB-SubCell"/>
</dbReference>
<sequence length="201" mass="21690">MTIALPAAPAPAPRRQIVVATALASASAFMIIMGMVAMWLKFRAGAPTRSSSDGLKVIKDWMPAGITIPEVAANVMLITFPVGALMAQWAVYSAKRDDAPHRSLALAISFVIGLAIVNAQIAVYSQMNIGLADGKFQTMFYSITGTMLLLVVGAMAFSLVAFFRSVGGRDNDQDVVNAHAFYWYFLTAAFAVVWFVVYVQK</sequence>
<feature type="transmembrane region" description="Helical" evidence="5">
    <location>
        <begin position="181"/>
        <end position="199"/>
    </location>
</feature>
<name>A0A6J6MDG5_9ZZZZ</name>
<evidence type="ECO:0000313" key="10">
    <source>
        <dbReference type="EMBL" id="CAB5047412.1"/>
    </source>
</evidence>
<evidence type="ECO:0000259" key="6">
    <source>
        <dbReference type="PROSITE" id="PS50253"/>
    </source>
</evidence>
<feature type="transmembrane region" description="Helical" evidence="5">
    <location>
        <begin position="71"/>
        <end position="92"/>
    </location>
</feature>
<dbReference type="EMBL" id="CAETWZ010000026">
    <property type="protein sequence ID" value="CAB4367643.1"/>
    <property type="molecule type" value="Genomic_DNA"/>
</dbReference>
<protein>
    <submittedName>
        <fullName evidence="8">Unannotated protein</fullName>
    </submittedName>
</protein>
<organism evidence="8">
    <name type="scientific">freshwater metagenome</name>
    <dbReference type="NCBI Taxonomy" id="449393"/>
    <lineage>
        <taxon>unclassified sequences</taxon>
        <taxon>metagenomes</taxon>
        <taxon>ecological metagenomes</taxon>
    </lineage>
</organism>
<keyword evidence="2 5" id="KW-0812">Transmembrane</keyword>
<feature type="transmembrane region" description="Helical" evidence="5">
    <location>
        <begin position="104"/>
        <end position="127"/>
    </location>
</feature>
<dbReference type="Pfam" id="PF00510">
    <property type="entry name" value="COX3"/>
    <property type="match status" value="1"/>
</dbReference>
<evidence type="ECO:0000256" key="4">
    <source>
        <dbReference type="ARBA" id="ARBA00023136"/>
    </source>
</evidence>
<evidence type="ECO:0000313" key="7">
    <source>
        <dbReference type="EMBL" id="CAB4367643.1"/>
    </source>
</evidence>
<evidence type="ECO:0000256" key="2">
    <source>
        <dbReference type="ARBA" id="ARBA00022692"/>
    </source>
</evidence>
<feature type="domain" description="Heme-copper oxidase subunit III family profile" evidence="6">
    <location>
        <begin position="1"/>
        <end position="201"/>
    </location>
</feature>
<dbReference type="InterPro" id="IPR013833">
    <property type="entry name" value="Cyt_c_oxidase_su3_a-hlx"/>
</dbReference>
<feature type="transmembrane region" description="Helical" evidence="5">
    <location>
        <begin position="17"/>
        <end position="40"/>
    </location>
</feature>
<comment type="subcellular location">
    <subcellularLocation>
        <location evidence="1">Membrane</location>
        <topology evidence="1">Multi-pass membrane protein</topology>
    </subcellularLocation>
</comment>
<dbReference type="EMBL" id="CAFBQH010000023">
    <property type="protein sequence ID" value="CAB5047412.1"/>
    <property type="molecule type" value="Genomic_DNA"/>
</dbReference>
<reference evidence="8" key="1">
    <citation type="submission" date="2020-05" db="EMBL/GenBank/DDBJ databases">
        <authorList>
            <person name="Chiriac C."/>
            <person name="Salcher M."/>
            <person name="Ghai R."/>
            <person name="Kavagutti S V."/>
        </authorList>
    </citation>
    <scope>NUCLEOTIDE SEQUENCE</scope>
</reference>
<dbReference type="EMBL" id="CAEZZL010000175">
    <property type="protein sequence ID" value="CAB4773224.1"/>
    <property type="molecule type" value="Genomic_DNA"/>
</dbReference>
<dbReference type="AlphaFoldDB" id="A0A6J6MDG5"/>
<gene>
    <name evidence="8" type="ORF">UFOPK2334_00589</name>
    <name evidence="9" type="ORF">UFOPK2870_01429</name>
    <name evidence="7" type="ORF">UFOPK4179_00431</name>
    <name evidence="10" type="ORF">UFOPK4293_00531</name>
</gene>
<evidence type="ECO:0000256" key="1">
    <source>
        <dbReference type="ARBA" id="ARBA00004141"/>
    </source>
</evidence>
<accession>A0A6J6MDG5</accession>
<dbReference type="InterPro" id="IPR000298">
    <property type="entry name" value="Cyt_c_oxidase-like_su3"/>
</dbReference>
<keyword evidence="4 5" id="KW-0472">Membrane</keyword>
<evidence type="ECO:0000313" key="8">
    <source>
        <dbReference type="EMBL" id="CAB4672261.1"/>
    </source>
</evidence>
<proteinExistence type="predicted"/>
<evidence type="ECO:0000313" key="9">
    <source>
        <dbReference type="EMBL" id="CAB4773224.1"/>
    </source>
</evidence>
<dbReference type="SUPFAM" id="SSF81452">
    <property type="entry name" value="Cytochrome c oxidase subunit III-like"/>
    <property type="match status" value="1"/>
</dbReference>
<dbReference type="GO" id="GO:0022904">
    <property type="term" value="P:respiratory electron transport chain"/>
    <property type="evidence" value="ECO:0007669"/>
    <property type="project" value="InterPro"/>
</dbReference>
<keyword evidence="3 5" id="KW-1133">Transmembrane helix</keyword>
<feature type="transmembrane region" description="Helical" evidence="5">
    <location>
        <begin position="139"/>
        <end position="161"/>
    </location>
</feature>